<evidence type="ECO:0000256" key="6">
    <source>
        <dbReference type="ARBA" id="ARBA00023136"/>
    </source>
</evidence>
<evidence type="ECO:0000256" key="9">
    <source>
        <dbReference type="ARBA" id="ARBA00023286"/>
    </source>
</evidence>
<evidence type="ECO:0000256" key="3">
    <source>
        <dbReference type="ARBA" id="ARBA00022692"/>
    </source>
</evidence>
<evidence type="ECO:0000256" key="8">
    <source>
        <dbReference type="ARBA" id="ARBA00023180"/>
    </source>
</evidence>
<protein>
    <recommendedName>
        <fullName evidence="13">Ionotropic glutamate receptor C-terminal domain-containing protein</fullName>
    </recommendedName>
</protein>
<evidence type="ECO:0000256" key="5">
    <source>
        <dbReference type="ARBA" id="ARBA00023065"/>
    </source>
</evidence>
<sequence length="315" mass="34579">MIGEVFCDGAPPEAEVFGSIRRAGDRGRAETESGTGTEFGNVLSVIPSVYSKIDRQKQKSINSPRKEYKKEPDTTGRNRRTSPNRTDPVRSFREKVPVGGVAPQCSFRGGRCPNFRWRRRVPARAPDPNFFCSFVCPESRSAPPVASAAPPIASGGEFWQHLAPTLPPLGEFQTPARWTSSPRSHRSSVDVARCECSVVDVARPCYSAVDVAWPCCSAVVVTRLCCSVVDVVRRLHLAVDVALDPLALPSGGEVPYTTLATRLMMGVWWLFALIVISSYTANLAAFLTISRIENSIQQYYYLGLSKLVSIRLLSP</sequence>
<feature type="region of interest" description="Disordered" evidence="11">
    <location>
        <begin position="54"/>
        <end position="92"/>
    </location>
</feature>
<evidence type="ECO:0000256" key="12">
    <source>
        <dbReference type="SAM" id="Phobius"/>
    </source>
</evidence>
<evidence type="ECO:0000259" key="13">
    <source>
        <dbReference type="Pfam" id="PF00060"/>
    </source>
</evidence>
<keyword evidence="8" id="KW-0325">Glycoprotein</keyword>
<feature type="domain" description="Ionotropic glutamate receptor C-terminal" evidence="13">
    <location>
        <begin position="250"/>
        <end position="298"/>
    </location>
</feature>
<evidence type="ECO:0000256" key="4">
    <source>
        <dbReference type="ARBA" id="ARBA00022989"/>
    </source>
</evidence>
<keyword evidence="5" id="KW-0406">Ion transport</keyword>
<keyword evidence="9" id="KW-1071">Ligand-gated ion channel</keyword>
<keyword evidence="10" id="KW-0407">Ion channel</keyword>
<keyword evidence="7" id="KW-0675">Receptor</keyword>
<keyword evidence="4 12" id="KW-1133">Transmembrane helix</keyword>
<dbReference type="InterPro" id="IPR001320">
    <property type="entry name" value="Iontro_rcpt_C"/>
</dbReference>
<dbReference type="AlphaFoldDB" id="A0AAE0R364"/>
<evidence type="ECO:0000313" key="14">
    <source>
        <dbReference type="EMBL" id="KAK3539799.1"/>
    </source>
</evidence>
<comment type="subcellular location">
    <subcellularLocation>
        <location evidence="1">Membrane</location>
        <topology evidence="1">Multi-pass membrane protein</topology>
    </subcellularLocation>
</comment>
<dbReference type="PANTHER" id="PTHR18966">
    <property type="entry name" value="IONOTROPIC GLUTAMATE RECEPTOR"/>
    <property type="match status" value="1"/>
</dbReference>
<dbReference type="InterPro" id="IPR015683">
    <property type="entry name" value="Ionotropic_Glu_rcpt"/>
</dbReference>
<dbReference type="GO" id="GO:0015276">
    <property type="term" value="F:ligand-gated monoatomic ion channel activity"/>
    <property type="evidence" value="ECO:0007669"/>
    <property type="project" value="InterPro"/>
</dbReference>
<evidence type="ECO:0000313" key="15">
    <source>
        <dbReference type="Proteomes" id="UP001274896"/>
    </source>
</evidence>
<organism evidence="14 15">
    <name type="scientific">Hemibagrus guttatus</name>
    <dbReference type="NCBI Taxonomy" id="175788"/>
    <lineage>
        <taxon>Eukaryota</taxon>
        <taxon>Metazoa</taxon>
        <taxon>Chordata</taxon>
        <taxon>Craniata</taxon>
        <taxon>Vertebrata</taxon>
        <taxon>Euteleostomi</taxon>
        <taxon>Actinopterygii</taxon>
        <taxon>Neopterygii</taxon>
        <taxon>Teleostei</taxon>
        <taxon>Ostariophysi</taxon>
        <taxon>Siluriformes</taxon>
        <taxon>Bagridae</taxon>
        <taxon>Hemibagrus</taxon>
    </lineage>
</organism>
<keyword evidence="3 12" id="KW-0812">Transmembrane</keyword>
<name>A0AAE0R364_9TELE</name>
<keyword evidence="6 12" id="KW-0472">Membrane</keyword>
<dbReference type="EMBL" id="JAUCMX010000007">
    <property type="protein sequence ID" value="KAK3539799.1"/>
    <property type="molecule type" value="Genomic_DNA"/>
</dbReference>
<dbReference type="Gene3D" id="1.10.287.70">
    <property type="match status" value="1"/>
</dbReference>
<accession>A0AAE0R364</accession>
<evidence type="ECO:0000256" key="2">
    <source>
        <dbReference type="ARBA" id="ARBA00022448"/>
    </source>
</evidence>
<evidence type="ECO:0000256" key="7">
    <source>
        <dbReference type="ARBA" id="ARBA00023170"/>
    </source>
</evidence>
<dbReference type="Proteomes" id="UP001274896">
    <property type="component" value="Unassembled WGS sequence"/>
</dbReference>
<reference evidence="14" key="1">
    <citation type="submission" date="2023-06" db="EMBL/GenBank/DDBJ databases">
        <title>Male Hemibagrus guttatus genome.</title>
        <authorList>
            <person name="Bian C."/>
        </authorList>
    </citation>
    <scope>NUCLEOTIDE SEQUENCE</scope>
    <source>
        <strain evidence="14">Male_cb2023</strain>
        <tissue evidence="14">Muscle</tissue>
    </source>
</reference>
<dbReference type="GO" id="GO:0016020">
    <property type="term" value="C:membrane"/>
    <property type="evidence" value="ECO:0007669"/>
    <property type="project" value="UniProtKB-SubCell"/>
</dbReference>
<feature type="compositionally biased region" description="Basic and acidic residues" evidence="11">
    <location>
        <begin position="64"/>
        <end position="76"/>
    </location>
</feature>
<feature type="region of interest" description="Disordered" evidence="11">
    <location>
        <begin position="18"/>
        <end position="39"/>
    </location>
</feature>
<keyword evidence="2" id="KW-0813">Transport</keyword>
<keyword evidence="15" id="KW-1185">Reference proteome</keyword>
<comment type="caution">
    <text evidence="14">The sequence shown here is derived from an EMBL/GenBank/DDBJ whole genome shotgun (WGS) entry which is preliminary data.</text>
</comment>
<dbReference type="Pfam" id="PF00060">
    <property type="entry name" value="Lig_chan"/>
    <property type="match status" value="1"/>
</dbReference>
<feature type="compositionally biased region" description="Basic and acidic residues" evidence="11">
    <location>
        <begin position="22"/>
        <end position="31"/>
    </location>
</feature>
<evidence type="ECO:0000256" key="1">
    <source>
        <dbReference type="ARBA" id="ARBA00004141"/>
    </source>
</evidence>
<evidence type="ECO:0000256" key="11">
    <source>
        <dbReference type="SAM" id="MobiDB-lite"/>
    </source>
</evidence>
<proteinExistence type="predicted"/>
<gene>
    <name evidence="14" type="ORF">QTP70_013223</name>
</gene>
<feature type="transmembrane region" description="Helical" evidence="12">
    <location>
        <begin position="267"/>
        <end position="289"/>
    </location>
</feature>
<evidence type="ECO:0000256" key="10">
    <source>
        <dbReference type="ARBA" id="ARBA00023303"/>
    </source>
</evidence>